<accession>A0A644UAH1</accession>
<gene>
    <name evidence="2" type="ORF">SDC9_21701</name>
</gene>
<proteinExistence type="predicted"/>
<name>A0A644UAH1_9ZZZZ</name>
<evidence type="ECO:0000256" key="1">
    <source>
        <dbReference type="SAM" id="MobiDB-lite"/>
    </source>
</evidence>
<reference evidence="2" key="1">
    <citation type="submission" date="2019-08" db="EMBL/GenBank/DDBJ databases">
        <authorList>
            <person name="Kucharzyk K."/>
            <person name="Murdoch R.W."/>
            <person name="Higgins S."/>
            <person name="Loffler F."/>
        </authorList>
    </citation>
    <scope>NUCLEOTIDE SEQUENCE</scope>
</reference>
<feature type="region of interest" description="Disordered" evidence="1">
    <location>
        <begin position="224"/>
        <end position="298"/>
    </location>
</feature>
<feature type="compositionally biased region" description="Low complexity" evidence="1">
    <location>
        <begin position="244"/>
        <end position="263"/>
    </location>
</feature>
<protein>
    <submittedName>
        <fullName evidence="2">Uncharacterized protein</fullName>
    </submittedName>
</protein>
<sequence>MSPYGLIEDQVYNSMEKYDNLERDRRGFLRQMERFIGRFDYLKEEAQEFEAPHRSNAKNECGCADCQKQKAANTACCDSTGVNMGSGNQIVNINVGDTNTNTNSKETVKKNDEVAAAPVAKTKKTSSSGTRTVVVREPSVVNNYYGYGKTETNQTVRDAVQPRRSQSSSYDSYDRSSQTTTTKRSYGTTEEEDCWPTLKPSLVDKYGLHYKSDGRVYQEDGTLYKGSEQPFMGGVQTEDEARNSESSNLSSSSSYSSTTTTRTSGGGELKLKPGYRRGPKGAVIDKNGNYPNEDPFIR</sequence>
<dbReference type="AlphaFoldDB" id="A0A644UAH1"/>
<feature type="compositionally biased region" description="Low complexity" evidence="1">
    <location>
        <begin position="164"/>
        <end position="182"/>
    </location>
</feature>
<comment type="caution">
    <text evidence="2">The sequence shown here is derived from an EMBL/GenBank/DDBJ whole genome shotgun (WGS) entry which is preliminary data.</text>
</comment>
<dbReference type="EMBL" id="VSSQ01000092">
    <property type="protein sequence ID" value="MPL75863.1"/>
    <property type="molecule type" value="Genomic_DNA"/>
</dbReference>
<organism evidence="2">
    <name type="scientific">bioreactor metagenome</name>
    <dbReference type="NCBI Taxonomy" id="1076179"/>
    <lineage>
        <taxon>unclassified sequences</taxon>
        <taxon>metagenomes</taxon>
        <taxon>ecological metagenomes</taxon>
    </lineage>
</organism>
<evidence type="ECO:0000313" key="2">
    <source>
        <dbReference type="EMBL" id="MPL75863.1"/>
    </source>
</evidence>
<feature type="region of interest" description="Disordered" evidence="1">
    <location>
        <begin position="152"/>
        <end position="194"/>
    </location>
</feature>